<sequence>MSTTGRSWETAETKLLINLRQNMDHEFTTKKRNAPLWKKISEYVNNAGYQRTDKQCKEKWKNLLSEYKRADMQETDQRAFPYYGLLKDFLDKHTSIEKSFTMPYPPSPAHGSRLDHKYGSSTTGYPPPARELPLIKHSSEYSYSHPVSAFSYHMTRPLDAPTTMAIDTPSTQMIGGHDHRSSPEPKRRRRSISNNSWNLLLIDIVDLLRREVGERRKWEEKLEQNQAESERRRERQEKRRKRREKCRLERQKAQTLLLVAIASKIIPNVSDLIRSANFYDISSSDSNNSG</sequence>
<dbReference type="EMBL" id="MCFE01000091">
    <property type="protein sequence ID" value="ORX99850.1"/>
    <property type="molecule type" value="Genomic_DNA"/>
</dbReference>
<evidence type="ECO:0000256" key="3">
    <source>
        <dbReference type="ARBA" id="ARBA00023125"/>
    </source>
</evidence>
<dbReference type="Gene3D" id="1.10.10.60">
    <property type="entry name" value="Homeodomain-like"/>
    <property type="match status" value="1"/>
</dbReference>
<keyword evidence="2" id="KW-0805">Transcription regulation</keyword>
<dbReference type="InterPro" id="IPR009057">
    <property type="entry name" value="Homeodomain-like_sf"/>
</dbReference>
<feature type="domain" description="Myb-like" evidence="7">
    <location>
        <begin position="7"/>
        <end position="64"/>
    </location>
</feature>
<feature type="region of interest" description="Disordered" evidence="6">
    <location>
        <begin position="103"/>
        <end position="124"/>
    </location>
</feature>
<protein>
    <submittedName>
        <fullName evidence="9">Uncharacterized protein</fullName>
    </submittedName>
</protein>
<dbReference type="GO" id="GO:0005634">
    <property type="term" value="C:nucleus"/>
    <property type="evidence" value="ECO:0007669"/>
    <property type="project" value="UniProtKB-SubCell"/>
</dbReference>
<dbReference type="SMART" id="SM00717">
    <property type="entry name" value="SANT"/>
    <property type="match status" value="1"/>
</dbReference>
<comment type="subcellular location">
    <subcellularLocation>
        <location evidence="1">Nucleus</location>
    </subcellularLocation>
</comment>
<organism evidence="9 10">
    <name type="scientific">Basidiobolus meristosporus CBS 931.73</name>
    <dbReference type="NCBI Taxonomy" id="1314790"/>
    <lineage>
        <taxon>Eukaryota</taxon>
        <taxon>Fungi</taxon>
        <taxon>Fungi incertae sedis</taxon>
        <taxon>Zoopagomycota</taxon>
        <taxon>Entomophthoromycotina</taxon>
        <taxon>Basidiobolomycetes</taxon>
        <taxon>Basidiobolales</taxon>
        <taxon>Basidiobolaceae</taxon>
        <taxon>Basidiobolus</taxon>
    </lineage>
</organism>
<keyword evidence="3" id="KW-0238">DNA-binding</keyword>
<evidence type="ECO:0000313" key="9">
    <source>
        <dbReference type="EMBL" id="ORX99850.1"/>
    </source>
</evidence>
<dbReference type="OrthoDB" id="691673at2759"/>
<feature type="region of interest" description="Disordered" evidence="6">
    <location>
        <begin position="163"/>
        <end position="191"/>
    </location>
</feature>
<dbReference type="PROSITE" id="PS51294">
    <property type="entry name" value="HTH_MYB"/>
    <property type="match status" value="1"/>
</dbReference>
<evidence type="ECO:0000256" key="5">
    <source>
        <dbReference type="ARBA" id="ARBA00023242"/>
    </source>
</evidence>
<dbReference type="CDD" id="cd12203">
    <property type="entry name" value="GT1"/>
    <property type="match status" value="1"/>
</dbReference>
<dbReference type="InParanoid" id="A0A1Y1YP86"/>
<dbReference type="InterPro" id="IPR017930">
    <property type="entry name" value="Myb_dom"/>
</dbReference>
<dbReference type="Pfam" id="PF13837">
    <property type="entry name" value="Myb_DNA-bind_4"/>
    <property type="match status" value="1"/>
</dbReference>
<dbReference type="PROSITE" id="PS50090">
    <property type="entry name" value="MYB_LIKE"/>
    <property type="match status" value="1"/>
</dbReference>
<dbReference type="PANTHER" id="PTHR21654">
    <property type="entry name" value="FI21293P1"/>
    <property type="match status" value="1"/>
</dbReference>
<feature type="region of interest" description="Disordered" evidence="6">
    <location>
        <begin position="220"/>
        <end position="246"/>
    </location>
</feature>
<dbReference type="AlphaFoldDB" id="A0A1Y1YP86"/>
<dbReference type="InterPro" id="IPR001005">
    <property type="entry name" value="SANT/Myb"/>
</dbReference>
<dbReference type="PANTHER" id="PTHR21654:SF84">
    <property type="entry name" value="SI:DKEY-66I24.7"/>
    <property type="match status" value="1"/>
</dbReference>
<evidence type="ECO:0000256" key="4">
    <source>
        <dbReference type="ARBA" id="ARBA00023163"/>
    </source>
</evidence>
<name>A0A1Y1YP86_9FUNG</name>
<gene>
    <name evidence="9" type="ORF">K493DRAFT_335576</name>
</gene>
<feature type="compositionally biased region" description="Basic and acidic residues" evidence="6">
    <location>
        <begin position="176"/>
        <end position="185"/>
    </location>
</feature>
<keyword evidence="4" id="KW-0804">Transcription</keyword>
<evidence type="ECO:0000256" key="6">
    <source>
        <dbReference type="SAM" id="MobiDB-lite"/>
    </source>
</evidence>
<comment type="caution">
    <text evidence="9">The sequence shown here is derived from an EMBL/GenBank/DDBJ whole genome shotgun (WGS) entry which is preliminary data.</text>
</comment>
<keyword evidence="5" id="KW-0539">Nucleus</keyword>
<feature type="domain" description="HTH myb-type" evidence="8">
    <location>
        <begin position="37"/>
        <end position="68"/>
    </location>
</feature>
<reference evidence="9 10" key="1">
    <citation type="submission" date="2016-07" db="EMBL/GenBank/DDBJ databases">
        <title>Pervasive Adenine N6-methylation of Active Genes in Fungi.</title>
        <authorList>
            <consortium name="DOE Joint Genome Institute"/>
            <person name="Mondo S.J."/>
            <person name="Dannebaum R.O."/>
            <person name="Kuo R.C."/>
            <person name="Labutti K."/>
            <person name="Haridas S."/>
            <person name="Kuo A."/>
            <person name="Salamov A."/>
            <person name="Ahrendt S.R."/>
            <person name="Lipzen A."/>
            <person name="Sullivan W."/>
            <person name="Andreopoulos W.B."/>
            <person name="Clum A."/>
            <person name="Lindquist E."/>
            <person name="Daum C."/>
            <person name="Ramamoorthy G.K."/>
            <person name="Gryganskyi A."/>
            <person name="Culley D."/>
            <person name="Magnuson J.K."/>
            <person name="James T.Y."/>
            <person name="O'Malley M.A."/>
            <person name="Stajich J.E."/>
            <person name="Spatafora J.W."/>
            <person name="Visel A."/>
            <person name="Grigoriev I.V."/>
        </authorList>
    </citation>
    <scope>NUCLEOTIDE SEQUENCE [LARGE SCALE GENOMIC DNA]</scope>
    <source>
        <strain evidence="9 10">CBS 931.73</strain>
    </source>
</reference>
<evidence type="ECO:0000259" key="8">
    <source>
        <dbReference type="PROSITE" id="PS51294"/>
    </source>
</evidence>
<keyword evidence="10" id="KW-1185">Reference proteome</keyword>
<dbReference type="GO" id="GO:0010468">
    <property type="term" value="P:regulation of gene expression"/>
    <property type="evidence" value="ECO:0007669"/>
    <property type="project" value="UniProtKB-ARBA"/>
</dbReference>
<accession>A0A1Y1YP86</accession>
<dbReference type="SUPFAM" id="SSF46689">
    <property type="entry name" value="Homeodomain-like"/>
    <property type="match status" value="1"/>
</dbReference>
<evidence type="ECO:0000259" key="7">
    <source>
        <dbReference type="PROSITE" id="PS50090"/>
    </source>
</evidence>
<feature type="compositionally biased region" description="Basic and acidic residues" evidence="6">
    <location>
        <begin position="220"/>
        <end position="237"/>
    </location>
</feature>
<dbReference type="Proteomes" id="UP000193498">
    <property type="component" value="Unassembled WGS sequence"/>
</dbReference>
<dbReference type="GO" id="GO:0003677">
    <property type="term" value="F:DNA binding"/>
    <property type="evidence" value="ECO:0007669"/>
    <property type="project" value="UniProtKB-KW"/>
</dbReference>
<evidence type="ECO:0000256" key="2">
    <source>
        <dbReference type="ARBA" id="ARBA00023015"/>
    </source>
</evidence>
<evidence type="ECO:0000313" key="10">
    <source>
        <dbReference type="Proteomes" id="UP000193498"/>
    </source>
</evidence>
<dbReference type="InterPro" id="IPR044822">
    <property type="entry name" value="Myb_DNA-bind_4"/>
</dbReference>
<proteinExistence type="predicted"/>
<evidence type="ECO:0000256" key="1">
    <source>
        <dbReference type="ARBA" id="ARBA00004123"/>
    </source>
</evidence>